<sequence length="138" mass="14734">MFSEKKTNPGQVLERNIIGKNSSFVGDIKSDGDFRIDGNVKGTIKTSGRVVIGKEGSVDGTIDCSNADIEGKFSGNLNVDELLSLKSTATINGEVVLGKLSVEPGANFNASCNMKGNIKALRNEQQQSQQQRKAEKTA</sequence>
<comment type="similarity">
    <text evidence="1">Belongs to the bactofilin family.</text>
</comment>
<name>A0A5B7TQH6_9FLAO</name>
<dbReference type="InterPro" id="IPR007607">
    <property type="entry name" value="BacA/B"/>
</dbReference>
<accession>A0A5B7TQH6</accession>
<evidence type="ECO:0000313" key="3">
    <source>
        <dbReference type="Proteomes" id="UP000306229"/>
    </source>
</evidence>
<reference evidence="2 3" key="1">
    <citation type="submission" date="2019-05" db="EMBL/GenBank/DDBJ databases">
        <title>Algicella ahnfeltiae gen. nov., sp. nov., a novel marine bacterium of the family Flavobacteriaceae isolated from a red alga.</title>
        <authorList>
            <person name="Nedashkovskaya O.I."/>
            <person name="Kukhlevskiy A.D."/>
            <person name="Kim S.-G."/>
            <person name="Zhukova N.V."/>
            <person name="Mikhailov V.V."/>
        </authorList>
    </citation>
    <scope>NUCLEOTIDE SEQUENCE [LARGE SCALE GENOMIC DNA]</scope>
    <source>
        <strain evidence="2 3">10Alg115</strain>
    </source>
</reference>
<dbReference type="KEGG" id="fbe:FF125_04350"/>
<organism evidence="2 3">
    <name type="scientific">Aureibaculum algae</name>
    <dbReference type="NCBI Taxonomy" id="2584122"/>
    <lineage>
        <taxon>Bacteria</taxon>
        <taxon>Pseudomonadati</taxon>
        <taxon>Bacteroidota</taxon>
        <taxon>Flavobacteriia</taxon>
        <taxon>Flavobacteriales</taxon>
        <taxon>Flavobacteriaceae</taxon>
        <taxon>Aureibaculum</taxon>
    </lineage>
</organism>
<evidence type="ECO:0000313" key="2">
    <source>
        <dbReference type="EMBL" id="QCX37701.1"/>
    </source>
</evidence>
<dbReference type="Pfam" id="PF04519">
    <property type="entry name" value="Bactofilin"/>
    <property type="match status" value="1"/>
</dbReference>
<keyword evidence="3" id="KW-1185">Reference proteome</keyword>
<dbReference type="Proteomes" id="UP000306229">
    <property type="component" value="Chromosome"/>
</dbReference>
<dbReference type="EMBL" id="CP040749">
    <property type="protein sequence ID" value="QCX37701.1"/>
    <property type="molecule type" value="Genomic_DNA"/>
</dbReference>
<dbReference type="RefSeq" id="WP_138948630.1">
    <property type="nucleotide sequence ID" value="NZ_CP040749.1"/>
</dbReference>
<dbReference type="AlphaFoldDB" id="A0A5B7TQH6"/>
<gene>
    <name evidence="2" type="ORF">FF125_04350</name>
</gene>
<proteinExistence type="inferred from homology"/>
<dbReference type="PANTHER" id="PTHR35024">
    <property type="entry name" value="HYPOTHETICAL CYTOSOLIC PROTEIN"/>
    <property type="match status" value="1"/>
</dbReference>
<dbReference type="OrthoDB" id="5432602at2"/>
<evidence type="ECO:0000256" key="1">
    <source>
        <dbReference type="ARBA" id="ARBA00044755"/>
    </source>
</evidence>
<protein>
    <submittedName>
        <fullName evidence="2">Polymer-forming cytoskeletal protein</fullName>
    </submittedName>
</protein>
<dbReference type="PANTHER" id="PTHR35024:SF4">
    <property type="entry name" value="POLYMER-FORMING CYTOSKELETAL PROTEIN"/>
    <property type="match status" value="1"/>
</dbReference>